<organism evidence="1 2">
    <name type="scientific">Bacteroides helcogenes (strain ATCC 35417 / DSM 20613 / JCM 6297 / CCUG 15421 / P 36-108)</name>
    <dbReference type="NCBI Taxonomy" id="693979"/>
    <lineage>
        <taxon>Bacteria</taxon>
        <taxon>Pseudomonadati</taxon>
        <taxon>Bacteroidota</taxon>
        <taxon>Bacteroidia</taxon>
        <taxon>Bacteroidales</taxon>
        <taxon>Bacteroidaceae</taxon>
        <taxon>Bacteroides</taxon>
    </lineage>
</organism>
<sequence length="294" mass="33623">MKSLYLLLCSLFLYSCSISERKNIVNLTKEWSGKELIFPQEFILDVYLEDSVISYNKVEIPQYAIFTYLDSIGCMSCKMNLPEWTNFILELDSISNKTVPCLFIFNPKSDDQERIINLLRRAHFSYPVCIDKKDSFNLLNEFPKDDRFQTFLLDRDNKVLALGNPIHNPKVKELYLKIIRGDEVRQGDKSKVIKTEVGIDNASLSLGRFDWHKEQKASFTLRNTGDKPLVIQDVVTSCGCTSVSYSPEPVLLGRDIALEVTYKAEHPEHFNKTITVYCNAVSSPIILKISGNAK</sequence>
<reference key="1">
    <citation type="submission" date="2010-11" db="EMBL/GenBank/DDBJ databases">
        <title>The complete genome of Bacteroides helcogenes P 36-108.</title>
        <authorList>
            <consortium name="US DOE Joint Genome Institute (JGI-PGF)"/>
            <person name="Lucas S."/>
            <person name="Copeland A."/>
            <person name="Lapidus A."/>
            <person name="Bruce D."/>
            <person name="Goodwin L."/>
            <person name="Pitluck S."/>
            <person name="Kyrpides N."/>
            <person name="Mavromatis K."/>
            <person name="Ivanova N."/>
            <person name="Zeytun A."/>
            <person name="Brettin T."/>
            <person name="Detter J.C."/>
            <person name="Tapia R."/>
            <person name="Han C."/>
            <person name="Land M."/>
            <person name="Hauser L."/>
            <person name="Markowitz V."/>
            <person name="Cheng J.-F."/>
            <person name="Hugenholtz P."/>
            <person name="Woyke T."/>
            <person name="Wu D."/>
            <person name="Gronow S."/>
            <person name="Wellnitz S."/>
            <person name="Brambilla E."/>
            <person name="Klenk H.-P."/>
            <person name="Eisen J.A."/>
        </authorList>
    </citation>
    <scope>NUCLEOTIDE SEQUENCE</scope>
    <source>
        <strain>P 36-108</strain>
    </source>
</reference>
<dbReference type="PANTHER" id="PTHR37833:SF1">
    <property type="entry name" value="SIGNAL PEPTIDE PROTEIN"/>
    <property type="match status" value="1"/>
</dbReference>
<dbReference type="PROSITE" id="PS51257">
    <property type="entry name" value="PROKAR_LIPOPROTEIN"/>
    <property type="match status" value="1"/>
</dbReference>
<dbReference type="SUPFAM" id="SSF52833">
    <property type="entry name" value="Thioredoxin-like"/>
    <property type="match status" value="1"/>
</dbReference>
<dbReference type="OrthoDB" id="1449040at2"/>
<dbReference type="Pfam" id="PF07610">
    <property type="entry name" value="DUF1573"/>
    <property type="match status" value="1"/>
</dbReference>
<dbReference type="HOGENOM" id="CLU_063620_0_0_10"/>
<protein>
    <recommendedName>
        <fullName evidence="3">DUF1573 domain-containing protein</fullName>
    </recommendedName>
</protein>
<accession>E6SUI9</accession>
<dbReference type="Proteomes" id="UP000008630">
    <property type="component" value="Chromosome"/>
</dbReference>
<dbReference type="RefSeq" id="WP_013546947.1">
    <property type="nucleotide sequence ID" value="NC_014933.1"/>
</dbReference>
<dbReference type="InterPro" id="IPR011467">
    <property type="entry name" value="DUF1573"/>
</dbReference>
<name>E6SUI9_BACT6</name>
<dbReference type="InterPro" id="IPR036249">
    <property type="entry name" value="Thioredoxin-like_sf"/>
</dbReference>
<reference evidence="1 2" key="2">
    <citation type="journal article" date="2011" name="Stand. Genomic Sci.">
        <title>Complete genome sequence of Bacteroides helcogenes type strain (P 36-108).</title>
        <authorList>
            <person name="Pati A."/>
            <person name="Gronow S."/>
            <person name="Zeytun A."/>
            <person name="Lapidus A."/>
            <person name="Nolan M."/>
            <person name="Hammon N."/>
            <person name="Deshpande S."/>
            <person name="Cheng J.F."/>
            <person name="Tapia R."/>
            <person name="Han C."/>
            <person name="Goodwin L."/>
            <person name="Pitluck S."/>
            <person name="Liolios K."/>
            <person name="Pagani I."/>
            <person name="Ivanova N."/>
            <person name="Mavromatis K."/>
            <person name="Chen A."/>
            <person name="Palaniappan K."/>
            <person name="Land M."/>
            <person name="Hauser L."/>
            <person name="Chang Y.J."/>
            <person name="Jeffries C.D."/>
            <person name="Detter J.C."/>
            <person name="Brambilla E."/>
            <person name="Rohde M."/>
            <person name="Goker M."/>
            <person name="Woyke T."/>
            <person name="Bristow J."/>
            <person name="Eisen J.A."/>
            <person name="Markowitz V."/>
            <person name="Hugenholtz P."/>
            <person name="Kyrpides N.C."/>
            <person name="Klenk H.P."/>
            <person name="Lucas S."/>
        </authorList>
    </citation>
    <scope>NUCLEOTIDE SEQUENCE [LARGE SCALE GENOMIC DNA]</scope>
    <source>
        <strain evidence="2">ATCC 35417 / DSM 20613 / JCM 6297 / CCUG 15421 / P 36-108</strain>
    </source>
</reference>
<dbReference type="EMBL" id="CP002352">
    <property type="protein sequence ID" value="ADV43353.1"/>
    <property type="molecule type" value="Genomic_DNA"/>
</dbReference>
<evidence type="ECO:0008006" key="3">
    <source>
        <dbReference type="Google" id="ProtNLM"/>
    </source>
</evidence>
<proteinExistence type="predicted"/>
<evidence type="ECO:0000313" key="2">
    <source>
        <dbReference type="Proteomes" id="UP000008630"/>
    </source>
</evidence>
<gene>
    <name evidence="1" type="ordered locus">Bache_1347</name>
</gene>
<evidence type="ECO:0000313" key="1">
    <source>
        <dbReference type="EMBL" id="ADV43353.1"/>
    </source>
</evidence>
<dbReference type="PANTHER" id="PTHR37833">
    <property type="entry name" value="LIPOPROTEIN-RELATED"/>
    <property type="match status" value="1"/>
</dbReference>
<dbReference type="Gene3D" id="2.60.40.10">
    <property type="entry name" value="Immunoglobulins"/>
    <property type="match status" value="1"/>
</dbReference>
<dbReference type="AlphaFoldDB" id="E6SUI9"/>
<dbReference type="KEGG" id="bhl:Bache_1347"/>
<dbReference type="PATRIC" id="fig|693979.3.peg.1429"/>
<dbReference type="InterPro" id="IPR013783">
    <property type="entry name" value="Ig-like_fold"/>
</dbReference>
<dbReference type="eggNOG" id="ENOG502ZMZD">
    <property type="taxonomic scope" value="Bacteria"/>
</dbReference>
<dbReference type="STRING" id="693979.Bache_1347"/>
<keyword evidence="2" id="KW-1185">Reference proteome</keyword>